<reference evidence="3" key="1">
    <citation type="journal article" date="2020" name="bioRxiv">
        <title>Chromosome-level reference genome of the European wasp spider Argiope bruennichi: a resource for studies on range expansion and evolutionary adaptation.</title>
        <authorList>
            <person name="Sheffer M.M."/>
            <person name="Hoppe A."/>
            <person name="Krehenwinkel H."/>
            <person name="Uhl G."/>
            <person name="Kuss A.W."/>
            <person name="Jensen L."/>
            <person name="Jensen C."/>
            <person name="Gillespie R.G."/>
            <person name="Hoff K.J."/>
            <person name="Prost S."/>
        </authorList>
    </citation>
    <scope>NUCLEOTIDE SEQUENCE</scope>
</reference>
<protein>
    <submittedName>
        <fullName evidence="3">Uncharacterized protein</fullName>
    </submittedName>
</protein>
<evidence type="ECO:0000256" key="1">
    <source>
        <dbReference type="SAM" id="MobiDB-lite"/>
    </source>
</evidence>
<evidence type="ECO:0000256" key="2">
    <source>
        <dbReference type="SAM" id="SignalP"/>
    </source>
</evidence>
<keyword evidence="4" id="KW-1185">Reference proteome</keyword>
<gene>
    <name evidence="3" type="ORF">HNY73_006356</name>
</gene>
<accession>A0A8T0FLW9</accession>
<comment type="caution">
    <text evidence="3">The sequence shown here is derived from an EMBL/GenBank/DDBJ whole genome shotgun (WGS) entry which is preliminary data.</text>
</comment>
<proteinExistence type="predicted"/>
<feature type="compositionally biased region" description="Basic and acidic residues" evidence="1">
    <location>
        <begin position="54"/>
        <end position="64"/>
    </location>
</feature>
<name>A0A8T0FLW9_ARGBR</name>
<feature type="chain" id="PRO_5035760820" evidence="2">
    <location>
        <begin position="25"/>
        <end position="70"/>
    </location>
</feature>
<sequence>MKKGEFCLPFMLWYAFIQIDGALGNWEEWWTYDGISGPDFWARANPVRSLSATTEHKQSQGERHSFKHRA</sequence>
<keyword evidence="2" id="KW-0732">Signal</keyword>
<organism evidence="3 4">
    <name type="scientific">Argiope bruennichi</name>
    <name type="common">Wasp spider</name>
    <name type="synonym">Aranea bruennichi</name>
    <dbReference type="NCBI Taxonomy" id="94029"/>
    <lineage>
        <taxon>Eukaryota</taxon>
        <taxon>Metazoa</taxon>
        <taxon>Ecdysozoa</taxon>
        <taxon>Arthropoda</taxon>
        <taxon>Chelicerata</taxon>
        <taxon>Arachnida</taxon>
        <taxon>Araneae</taxon>
        <taxon>Araneomorphae</taxon>
        <taxon>Entelegynae</taxon>
        <taxon>Araneoidea</taxon>
        <taxon>Araneidae</taxon>
        <taxon>Argiope</taxon>
    </lineage>
</organism>
<feature type="region of interest" description="Disordered" evidence="1">
    <location>
        <begin position="51"/>
        <end position="70"/>
    </location>
</feature>
<evidence type="ECO:0000313" key="3">
    <source>
        <dbReference type="EMBL" id="KAF8791502.1"/>
    </source>
</evidence>
<reference evidence="3" key="2">
    <citation type="submission" date="2020-06" db="EMBL/GenBank/DDBJ databases">
        <authorList>
            <person name="Sheffer M."/>
        </authorList>
    </citation>
    <scope>NUCLEOTIDE SEQUENCE</scope>
</reference>
<dbReference type="EMBL" id="JABXBU010000011">
    <property type="protein sequence ID" value="KAF8791502.1"/>
    <property type="molecule type" value="Genomic_DNA"/>
</dbReference>
<evidence type="ECO:0000313" key="4">
    <source>
        <dbReference type="Proteomes" id="UP000807504"/>
    </source>
</evidence>
<dbReference type="Proteomes" id="UP000807504">
    <property type="component" value="Unassembled WGS sequence"/>
</dbReference>
<feature type="signal peptide" evidence="2">
    <location>
        <begin position="1"/>
        <end position="24"/>
    </location>
</feature>
<dbReference type="AlphaFoldDB" id="A0A8T0FLW9"/>